<comment type="similarity">
    <text evidence="2">Belongs to the DRAM/TMEM150 family.</text>
</comment>
<evidence type="ECO:0000256" key="5">
    <source>
        <dbReference type="ARBA" id="ARBA00023136"/>
    </source>
</evidence>
<sequence>MFWFRQGLCFLPAFLVVWSSCTFIVSYIIALFRGDVDIIFPYISDTGANPPESCIFGLMTFISSCAGTATIYARYKYVERLTEQNSLVKPCLNKAGLVFGLAACFGMCIVATFQETAVTPVHDFGALVFFVSGVLYIILQSVISLQASPYDSSICVCRFRLFIAIVAGVAFFPTVICAYFVKQTTLHRHTSDKDYPFHIASAVCEWIVAFSFVCFFLTYIDDFKVSITSQKGFHFLLFSKSFFFVFLQTFKLQVRTEYED</sequence>
<dbReference type="GO" id="GO:0010506">
    <property type="term" value="P:regulation of autophagy"/>
    <property type="evidence" value="ECO:0007669"/>
    <property type="project" value="TreeGrafter"/>
</dbReference>
<dbReference type="PANTHER" id="PTHR21324:SF11">
    <property type="entry name" value="DNA DAMAGE-REGULATED AUTOPHAGY MODULATOR PROTEIN 1"/>
    <property type="match status" value="1"/>
</dbReference>
<feature type="transmembrane region" description="Helical" evidence="6">
    <location>
        <begin position="55"/>
        <end position="75"/>
    </location>
</feature>
<keyword evidence="9" id="KW-1185">Reference proteome</keyword>
<evidence type="ECO:0000256" key="4">
    <source>
        <dbReference type="ARBA" id="ARBA00022989"/>
    </source>
</evidence>
<dbReference type="Pfam" id="PF10277">
    <property type="entry name" value="Frag1"/>
    <property type="match status" value="1"/>
</dbReference>
<comment type="subcellular location">
    <subcellularLocation>
        <location evidence="1">Endomembrane system</location>
        <topology evidence="1">Multi-pass membrane protein</topology>
    </subcellularLocation>
</comment>
<dbReference type="GeneTree" id="ENSGT01030000234578"/>
<dbReference type="GO" id="GO:0005764">
    <property type="term" value="C:lysosome"/>
    <property type="evidence" value="ECO:0007669"/>
    <property type="project" value="TreeGrafter"/>
</dbReference>
<proteinExistence type="inferred from homology"/>
<evidence type="ECO:0000256" key="2">
    <source>
        <dbReference type="ARBA" id="ARBA00006565"/>
    </source>
</evidence>
<dbReference type="InterPro" id="IPR050911">
    <property type="entry name" value="DRAM/TMEM150_Autophagy_Mod"/>
</dbReference>
<feature type="transmembrane region" description="Helical" evidence="6">
    <location>
        <begin position="126"/>
        <end position="147"/>
    </location>
</feature>
<accession>A0A3B5M4I1</accession>
<keyword evidence="5 6" id="KW-0472">Membrane</keyword>
<reference evidence="8" key="2">
    <citation type="submission" date="2025-09" db="UniProtKB">
        <authorList>
            <consortium name="Ensembl"/>
        </authorList>
    </citation>
    <scope>IDENTIFICATION</scope>
</reference>
<evidence type="ECO:0000259" key="7">
    <source>
        <dbReference type="Pfam" id="PF10277"/>
    </source>
</evidence>
<evidence type="ECO:0000256" key="3">
    <source>
        <dbReference type="ARBA" id="ARBA00022692"/>
    </source>
</evidence>
<feature type="transmembrane region" description="Helical" evidence="6">
    <location>
        <begin position="159"/>
        <end position="181"/>
    </location>
</feature>
<dbReference type="PROSITE" id="PS51257">
    <property type="entry name" value="PROKAR_LIPOPROTEIN"/>
    <property type="match status" value="1"/>
</dbReference>
<dbReference type="GO" id="GO:0012505">
    <property type="term" value="C:endomembrane system"/>
    <property type="evidence" value="ECO:0007669"/>
    <property type="project" value="UniProtKB-SubCell"/>
</dbReference>
<organism evidence="8 9">
    <name type="scientific">Xiphophorus couchianus</name>
    <name type="common">Monterrey platyfish</name>
    <dbReference type="NCBI Taxonomy" id="32473"/>
    <lineage>
        <taxon>Eukaryota</taxon>
        <taxon>Metazoa</taxon>
        <taxon>Chordata</taxon>
        <taxon>Craniata</taxon>
        <taxon>Vertebrata</taxon>
        <taxon>Euteleostomi</taxon>
        <taxon>Actinopterygii</taxon>
        <taxon>Neopterygii</taxon>
        <taxon>Teleostei</taxon>
        <taxon>Neoteleostei</taxon>
        <taxon>Acanthomorphata</taxon>
        <taxon>Ovalentaria</taxon>
        <taxon>Atherinomorphae</taxon>
        <taxon>Cyprinodontiformes</taxon>
        <taxon>Poeciliidae</taxon>
        <taxon>Poeciliinae</taxon>
        <taxon>Xiphophorus</taxon>
    </lineage>
</organism>
<feature type="transmembrane region" description="Helical" evidence="6">
    <location>
        <begin position="197"/>
        <end position="220"/>
    </location>
</feature>
<evidence type="ECO:0000313" key="8">
    <source>
        <dbReference type="Ensembl" id="ENSXCOP00000018280.1"/>
    </source>
</evidence>
<dbReference type="Proteomes" id="UP000261380">
    <property type="component" value="Unplaced"/>
</dbReference>
<evidence type="ECO:0000313" key="9">
    <source>
        <dbReference type="Proteomes" id="UP000261380"/>
    </source>
</evidence>
<feature type="transmembrane region" description="Helical" evidence="6">
    <location>
        <begin position="7"/>
        <end position="32"/>
    </location>
</feature>
<dbReference type="InterPro" id="IPR019402">
    <property type="entry name" value="CWH43_N"/>
</dbReference>
<evidence type="ECO:0000256" key="1">
    <source>
        <dbReference type="ARBA" id="ARBA00004127"/>
    </source>
</evidence>
<reference evidence="8" key="1">
    <citation type="submission" date="2025-08" db="UniProtKB">
        <authorList>
            <consortium name="Ensembl"/>
        </authorList>
    </citation>
    <scope>IDENTIFICATION</scope>
</reference>
<dbReference type="PANTHER" id="PTHR21324">
    <property type="entry name" value="FASTING-INDUCIBLE INTEGRAL MEMBRANE PROTEIN TM6P1-RELATED"/>
    <property type="match status" value="1"/>
</dbReference>
<keyword evidence="3 6" id="KW-0812">Transmembrane</keyword>
<name>A0A3B5M4I1_9TELE</name>
<keyword evidence="4 6" id="KW-1133">Transmembrane helix</keyword>
<dbReference type="Ensembl" id="ENSXCOT00000018511.1">
    <property type="protein sequence ID" value="ENSXCOP00000018280.1"/>
    <property type="gene ID" value="ENSXCOG00000013766.1"/>
</dbReference>
<feature type="domain" description="CWH43-like N-terminal" evidence="7">
    <location>
        <begin position="9"/>
        <end position="224"/>
    </location>
</feature>
<dbReference type="AlphaFoldDB" id="A0A3B5M4I1"/>
<evidence type="ECO:0000256" key="6">
    <source>
        <dbReference type="SAM" id="Phobius"/>
    </source>
</evidence>
<protein>
    <submittedName>
        <fullName evidence="8">DNA-damage regulated autophagy modulator 1</fullName>
    </submittedName>
</protein>
<feature type="transmembrane region" description="Helical" evidence="6">
    <location>
        <begin position="95"/>
        <end position="114"/>
    </location>
</feature>